<reference evidence="2 3" key="1">
    <citation type="journal article" date="2024" name="G3 (Bethesda)">
        <title>Genome assembly of Hibiscus sabdariffa L. provides insights into metabolisms of medicinal natural products.</title>
        <authorList>
            <person name="Kim T."/>
        </authorList>
    </citation>
    <scope>NUCLEOTIDE SEQUENCE [LARGE SCALE GENOMIC DNA]</scope>
    <source>
        <strain evidence="2">TK-2024</strain>
        <tissue evidence="2">Old leaves</tissue>
    </source>
</reference>
<sequence>MDVKKRKHQAKWISSLSKGGGVAQHAPVIVNSASAQEDPPDSNLALHIVHANGLGDGRSDTVGDQAEDIMGVQIWVPGVSGDGSLVDFWYDSWVGDLSPLCLLCPSSLQQRLPYVSVRDMVTTIGEWRWDGIQHMLSEAALLAVAAIKPSAIGLIVDSVGWRGEIHHGTFMVISVLVSLELSVCVLPWNLSLWRWIVVMLMRWLPMRVNVPADTMARLAWQGFLDYRRYMKPPLVVWDELKLDKESFNVSMS</sequence>
<evidence type="ECO:0000256" key="1">
    <source>
        <dbReference type="SAM" id="Phobius"/>
    </source>
</evidence>
<dbReference type="EMBL" id="JBBPBN010000001">
    <property type="protein sequence ID" value="KAK9046620.1"/>
    <property type="molecule type" value="Genomic_DNA"/>
</dbReference>
<comment type="caution">
    <text evidence="2">The sequence shown here is derived from an EMBL/GenBank/DDBJ whole genome shotgun (WGS) entry which is preliminary data.</text>
</comment>
<name>A0ABR2UA75_9ROSI</name>
<dbReference type="Proteomes" id="UP001396334">
    <property type="component" value="Unassembled WGS sequence"/>
</dbReference>
<feature type="transmembrane region" description="Helical" evidence="1">
    <location>
        <begin position="136"/>
        <end position="156"/>
    </location>
</feature>
<protein>
    <submittedName>
        <fullName evidence="2">Uncharacterized protein</fullName>
    </submittedName>
</protein>
<keyword evidence="1" id="KW-0812">Transmembrane</keyword>
<accession>A0ABR2UA75</accession>
<feature type="transmembrane region" description="Helical" evidence="1">
    <location>
        <begin position="168"/>
        <end position="197"/>
    </location>
</feature>
<proteinExistence type="predicted"/>
<keyword evidence="1" id="KW-1133">Transmembrane helix</keyword>
<gene>
    <name evidence="2" type="ORF">V6N11_052505</name>
</gene>
<keyword evidence="1" id="KW-0472">Membrane</keyword>
<evidence type="ECO:0000313" key="2">
    <source>
        <dbReference type="EMBL" id="KAK9046620.1"/>
    </source>
</evidence>
<evidence type="ECO:0000313" key="3">
    <source>
        <dbReference type="Proteomes" id="UP001396334"/>
    </source>
</evidence>
<organism evidence="2 3">
    <name type="scientific">Hibiscus sabdariffa</name>
    <name type="common">roselle</name>
    <dbReference type="NCBI Taxonomy" id="183260"/>
    <lineage>
        <taxon>Eukaryota</taxon>
        <taxon>Viridiplantae</taxon>
        <taxon>Streptophyta</taxon>
        <taxon>Embryophyta</taxon>
        <taxon>Tracheophyta</taxon>
        <taxon>Spermatophyta</taxon>
        <taxon>Magnoliopsida</taxon>
        <taxon>eudicotyledons</taxon>
        <taxon>Gunneridae</taxon>
        <taxon>Pentapetalae</taxon>
        <taxon>rosids</taxon>
        <taxon>malvids</taxon>
        <taxon>Malvales</taxon>
        <taxon>Malvaceae</taxon>
        <taxon>Malvoideae</taxon>
        <taxon>Hibiscus</taxon>
    </lineage>
</organism>
<keyword evidence="3" id="KW-1185">Reference proteome</keyword>